<organism evidence="5 6">
    <name type="scientific">Rhodococcus aetherivorans</name>
    <dbReference type="NCBI Taxonomy" id="191292"/>
    <lineage>
        <taxon>Bacteria</taxon>
        <taxon>Bacillati</taxon>
        <taxon>Actinomycetota</taxon>
        <taxon>Actinomycetes</taxon>
        <taxon>Mycobacteriales</taxon>
        <taxon>Nocardiaceae</taxon>
        <taxon>Rhodococcus</taxon>
    </lineage>
</organism>
<dbReference type="EMBL" id="BLAH01000094">
    <property type="protein sequence ID" value="GES38467.1"/>
    <property type="molecule type" value="Genomic_DNA"/>
</dbReference>
<dbReference type="Proteomes" id="UP000325466">
    <property type="component" value="Unassembled WGS sequence"/>
</dbReference>
<evidence type="ECO:0000259" key="4">
    <source>
        <dbReference type="PROSITE" id="PS51733"/>
    </source>
</evidence>
<dbReference type="PANTHER" id="PTHR12835">
    <property type="entry name" value="BIOTIN PROTEIN LIGASE"/>
    <property type="match status" value="1"/>
</dbReference>
<dbReference type="Gene3D" id="3.30.930.10">
    <property type="entry name" value="Bira Bifunctional Protein, Domain 2"/>
    <property type="match status" value="1"/>
</dbReference>
<gene>
    <name evidence="5" type="ORF">RAJCM14343_3732</name>
</gene>
<evidence type="ECO:0000256" key="1">
    <source>
        <dbReference type="ARBA" id="ARBA00022598"/>
    </source>
</evidence>
<dbReference type="CDD" id="cd16442">
    <property type="entry name" value="BPL"/>
    <property type="match status" value="1"/>
</dbReference>
<dbReference type="InterPro" id="IPR004408">
    <property type="entry name" value="Biotin_CoA_COase_ligase"/>
</dbReference>
<proteinExistence type="predicted"/>
<dbReference type="InterPro" id="IPR045864">
    <property type="entry name" value="aa-tRNA-synth_II/BPL/LPL"/>
</dbReference>
<evidence type="ECO:0000313" key="6">
    <source>
        <dbReference type="Proteomes" id="UP000325466"/>
    </source>
</evidence>
<feature type="domain" description="BPL/LPL catalytic" evidence="4">
    <location>
        <begin position="35"/>
        <end position="218"/>
    </location>
</feature>
<dbReference type="GO" id="GO:0004077">
    <property type="term" value="F:biotin--[biotin carboxyl-carrier protein] ligase activity"/>
    <property type="evidence" value="ECO:0007669"/>
    <property type="project" value="UniProtKB-EC"/>
</dbReference>
<keyword evidence="1 5" id="KW-0436">Ligase</keyword>
<dbReference type="Pfam" id="PF02237">
    <property type="entry name" value="BPL_C"/>
    <property type="match status" value="1"/>
</dbReference>
<dbReference type="InterPro" id="IPR004143">
    <property type="entry name" value="BPL_LPL_catalytic"/>
</dbReference>
<dbReference type="Pfam" id="PF03099">
    <property type="entry name" value="BPL_LplA_LipB"/>
    <property type="match status" value="1"/>
</dbReference>
<dbReference type="SUPFAM" id="SSF55681">
    <property type="entry name" value="Class II aaRS and biotin synthetases"/>
    <property type="match status" value="1"/>
</dbReference>
<protein>
    <recommendedName>
        <fullName evidence="3">biotin--[biotin carboxyl-carrier protein] ligase</fullName>
        <ecNumber evidence="3">6.3.4.15</ecNumber>
    </recommendedName>
</protein>
<dbReference type="PANTHER" id="PTHR12835:SF5">
    <property type="entry name" value="BIOTIN--PROTEIN LIGASE"/>
    <property type="match status" value="1"/>
</dbReference>
<keyword evidence="2" id="KW-0092">Biotin</keyword>
<evidence type="ECO:0000256" key="2">
    <source>
        <dbReference type="ARBA" id="ARBA00023267"/>
    </source>
</evidence>
<dbReference type="NCBIfam" id="TIGR00121">
    <property type="entry name" value="birA_ligase"/>
    <property type="match status" value="1"/>
</dbReference>
<dbReference type="InterPro" id="IPR003142">
    <property type="entry name" value="BPL_C"/>
</dbReference>
<name>A0ABQ0YPG7_9NOCA</name>
<evidence type="ECO:0000313" key="5">
    <source>
        <dbReference type="EMBL" id="GES38467.1"/>
    </source>
</evidence>
<dbReference type="PROSITE" id="PS51733">
    <property type="entry name" value="BPL_LPL_CATALYTIC"/>
    <property type="match status" value="1"/>
</dbReference>
<comment type="caution">
    <text evidence="5">The sequence shown here is derived from an EMBL/GenBank/DDBJ whole genome shotgun (WGS) entry which is preliminary data.</text>
</comment>
<dbReference type="EC" id="6.3.4.15" evidence="3"/>
<accession>A0ABQ0YPG7</accession>
<sequence length="290" mass="30987">MRMPTEPEPQRPPVDPAPVRRELDAARLRAALVRGADPDAFYRRLDVVTETASTNADLLAAAREPGADRRVLLAEFQHGGRGRHSRGWTGVPRAQVIVSVLLRMPGIDLADLGWLPLLAGIATVDAIRSVTGVDAELKWPNDVLVEGRKVAGILAEVAGTHPEPVVVVGIGLNVSLTEDELPVPTATSLALAGATELDRTALAEALLRELGRRWEQWYVAGWDVAGLAAAYRDRCGTLGRRVRAVLPGDTELHGVAVDIDEQGRIVITPDDGGEPIAVSAGDITHLRPVS</sequence>
<keyword evidence="6" id="KW-1185">Reference proteome</keyword>
<evidence type="ECO:0000256" key="3">
    <source>
        <dbReference type="ARBA" id="ARBA00024227"/>
    </source>
</evidence>
<reference evidence="5 6" key="1">
    <citation type="journal article" date="2018" name="Biodegradation">
        <title>1,4-Dioxane degradation characteristics of Rhodococcus aetherivorans JCM 14343.</title>
        <authorList>
            <person name="Inoue D."/>
            <person name="Tsunoda T."/>
            <person name="Yamamoto N."/>
            <person name="Ike M."/>
            <person name="Sei K."/>
        </authorList>
    </citation>
    <scope>NUCLEOTIDE SEQUENCE [LARGE SCALE GENOMIC DNA]</scope>
    <source>
        <strain evidence="5 6">JCM 14343</strain>
    </source>
</reference>
<dbReference type="Gene3D" id="2.30.30.100">
    <property type="match status" value="1"/>
</dbReference>